<comment type="caution">
    <text evidence="1">The sequence shown here is derived from an EMBL/GenBank/DDBJ whole genome shotgun (WGS) entry which is preliminary data.</text>
</comment>
<organism evidence="1">
    <name type="scientific">Bacteroides intestinalis</name>
    <dbReference type="NCBI Taxonomy" id="329854"/>
    <lineage>
        <taxon>Bacteria</taxon>
        <taxon>Pseudomonadati</taxon>
        <taxon>Bacteroidota</taxon>
        <taxon>Bacteroidia</taxon>
        <taxon>Bacteroidales</taxon>
        <taxon>Bacteroidaceae</taxon>
        <taxon>Bacteroides</taxon>
    </lineage>
</organism>
<evidence type="ECO:0000313" key="2">
    <source>
        <dbReference type="Proteomes" id="UP000070319"/>
    </source>
</evidence>
<accession>A0A139LUD3</accession>
<dbReference type="Proteomes" id="UP000070319">
    <property type="component" value="Unassembled WGS sequence"/>
</dbReference>
<protein>
    <submittedName>
        <fullName evidence="1">Uncharacterized protein</fullName>
    </submittedName>
</protein>
<sequence length="46" mass="5568">MIFVFSFRLYSLNIDKDSNKFYIKELHQNKIVSFILMQFTSVVKFS</sequence>
<gene>
    <name evidence="1" type="ORF">HMPREF2531_00382</name>
</gene>
<name>A0A139LUD3_9BACE</name>
<reference evidence="1 2" key="1">
    <citation type="submission" date="2016-02" db="EMBL/GenBank/DDBJ databases">
        <authorList>
            <person name="Wen L."/>
            <person name="He K."/>
            <person name="Yang H."/>
        </authorList>
    </citation>
    <scope>NUCLEOTIDE SEQUENCE [LARGE SCALE GENOMIC DNA]</scope>
    <source>
        <strain evidence="1 2">KLE1704</strain>
    </source>
</reference>
<evidence type="ECO:0000313" key="1">
    <source>
        <dbReference type="EMBL" id="KXT55044.1"/>
    </source>
</evidence>
<dbReference type="AlphaFoldDB" id="A0A139LUD3"/>
<proteinExistence type="predicted"/>
<dbReference type="EMBL" id="LTDF01000033">
    <property type="protein sequence ID" value="KXT55044.1"/>
    <property type="molecule type" value="Genomic_DNA"/>
</dbReference>